<dbReference type="Proteomes" id="UP001196413">
    <property type="component" value="Unassembled WGS sequence"/>
</dbReference>
<feature type="compositionally biased region" description="Basic residues" evidence="1">
    <location>
        <begin position="85"/>
        <end position="115"/>
    </location>
</feature>
<gene>
    <name evidence="3" type="ORF">KIN20_006039</name>
</gene>
<proteinExistence type="predicted"/>
<feature type="compositionally biased region" description="Acidic residues" evidence="1">
    <location>
        <begin position="47"/>
        <end position="69"/>
    </location>
</feature>
<evidence type="ECO:0000256" key="1">
    <source>
        <dbReference type="SAM" id="MobiDB-lite"/>
    </source>
</evidence>
<feature type="chain" id="PRO_5042032448" evidence="2">
    <location>
        <begin position="25"/>
        <end position="135"/>
    </location>
</feature>
<sequence length="135" mass="15342">MHQRLLILVCFISVLLQVLNTVQSAAITKDSSTSGYSEISEQPTIDGNDEGPSESSEESTESSESDESVDLPNFYPAHDPPPPPPHHHHHHHPHPHPHPHPHHHHHHHHHPHHHGHDYGKHVMFKGNFWAKQLAK</sequence>
<protein>
    <submittedName>
        <fullName evidence="3">Uncharacterized protein</fullName>
    </submittedName>
</protein>
<accession>A0AAD5M191</accession>
<feature type="compositionally biased region" description="Polar residues" evidence="1">
    <location>
        <begin position="28"/>
        <end position="45"/>
    </location>
</feature>
<name>A0AAD5M191_PARTN</name>
<evidence type="ECO:0000313" key="3">
    <source>
        <dbReference type="EMBL" id="KAJ1350280.1"/>
    </source>
</evidence>
<dbReference type="AlphaFoldDB" id="A0AAD5M191"/>
<feature type="signal peptide" evidence="2">
    <location>
        <begin position="1"/>
        <end position="24"/>
    </location>
</feature>
<keyword evidence="2" id="KW-0732">Signal</keyword>
<keyword evidence="4" id="KW-1185">Reference proteome</keyword>
<dbReference type="EMBL" id="JAHQIW010000829">
    <property type="protein sequence ID" value="KAJ1350280.1"/>
    <property type="molecule type" value="Genomic_DNA"/>
</dbReference>
<organism evidence="3 4">
    <name type="scientific">Parelaphostrongylus tenuis</name>
    <name type="common">Meningeal worm</name>
    <dbReference type="NCBI Taxonomy" id="148309"/>
    <lineage>
        <taxon>Eukaryota</taxon>
        <taxon>Metazoa</taxon>
        <taxon>Ecdysozoa</taxon>
        <taxon>Nematoda</taxon>
        <taxon>Chromadorea</taxon>
        <taxon>Rhabditida</taxon>
        <taxon>Rhabditina</taxon>
        <taxon>Rhabditomorpha</taxon>
        <taxon>Strongyloidea</taxon>
        <taxon>Metastrongylidae</taxon>
        <taxon>Parelaphostrongylus</taxon>
    </lineage>
</organism>
<feature type="region of interest" description="Disordered" evidence="1">
    <location>
        <begin position="28"/>
        <end position="119"/>
    </location>
</feature>
<comment type="caution">
    <text evidence="3">The sequence shown here is derived from an EMBL/GenBank/DDBJ whole genome shotgun (WGS) entry which is preliminary data.</text>
</comment>
<evidence type="ECO:0000313" key="4">
    <source>
        <dbReference type="Proteomes" id="UP001196413"/>
    </source>
</evidence>
<evidence type="ECO:0000256" key="2">
    <source>
        <dbReference type="SAM" id="SignalP"/>
    </source>
</evidence>
<reference evidence="3" key="1">
    <citation type="submission" date="2021-06" db="EMBL/GenBank/DDBJ databases">
        <title>Parelaphostrongylus tenuis whole genome reference sequence.</title>
        <authorList>
            <person name="Garwood T.J."/>
            <person name="Larsen P.A."/>
            <person name="Fountain-Jones N.M."/>
            <person name="Garbe J.R."/>
            <person name="Macchietto M.G."/>
            <person name="Kania S.A."/>
            <person name="Gerhold R.W."/>
            <person name="Richards J.E."/>
            <person name="Wolf T.M."/>
        </authorList>
    </citation>
    <scope>NUCLEOTIDE SEQUENCE</scope>
    <source>
        <strain evidence="3">MNPRO001-30</strain>
        <tissue evidence="3">Meninges</tissue>
    </source>
</reference>